<evidence type="ECO:0000256" key="4">
    <source>
        <dbReference type="ARBA" id="ARBA00022630"/>
    </source>
</evidence>
<evidence type="ECO:0000256" key="5">
    <source>
        <dbReference type="ARBA" id="ARBA00022643"/>
    </source>
</evidence>
<evidence type="ECO:0000256" key="7">
    <source>
        <dbReference type="ARBA" id="ARBA00023033"/>
    </source>
</evidence>
<dbReference type="SUPFAM" id="SSF51412">
    <property type="entry name" value="Inosine monophosphate dehydrogenase (IMPDH)"/>
    <property type="match status" value="1"/>
</dbReference>
<comment type="similarity">
    <text evidence="2">Belongs to the nitronate monooxygenase family. NMO class I subfamily.</text>
</comment>
<comment type="catalytic activity">
    <reaction evidence="9">
        <text>3 propionate 3-nitronate + 3 O2 + H2O = 3 3-oxopropanoate + 2 nitrate + nitrite + H2O2 + 3 H(+)</text>
        <dbReference type="Rhea" id="RHEA:57332"/>
        <dbReference type="ChEBI" id="CHEBI:15377"/>
        <dbReference type="ChEBI" id="CHEBI:15378"/>
        <dbReference type="ChEBI" id="CHEBI:15379"/>
        <dbReference type="ChEBI" id="CHEBI:16240"/>
        <dbReference type="ChEBI" id="CHEBI:16301"/>
        <dbReference type="ChEBI" id="CHEBI:17632"/>
        <dbReference type="ChEBI" id="CHEBI:33190"/>
        <dbReference type="ChEBI" id="CHEBI:136067"/>
    </reaction>
</comment>
<evidence type="ECO:0000256" key="1">
    <source>
        <dbReference type="ARBA" id="ARBA00001917"/>
    </source>
</evidence>
<keyword evidence="6" id="KW-0560">Oxidoreductase</keyword>
<dbReference type="InterPro" id="IPR004136">
    <property type="entry name" value="NMO"/>
</dbReference>
<proteinExistence type="inferred from homology"/>
<protein>
    <recommendedName>
        <fullName evidence="8">Propionate 3-nitronate monooxygenase</fullName>
    </recommendedName>
</protein>
<keyword evidence="11" id="KW-1185">Reference proteome</keyword>
<dbReference type="InterPro" id="IPR013785">
    <property type="entry name" value="Aldolase_TIM"/>
</dbReference>
<evidence type="ECO:0000256" key="6">
    <source>
        <dbReference type="ARBA" id="ARBA00023002"/>
    </source>
</evidence>
<organism evidence="10 11">
    <name type="scientific">Arthrobacter mangrovi</name>
    <dbReference type="NCBI Taxonomy" id="2966350"/>
    <lineage>
        <taxon>Bacteria</taxon>
        <taxon>Bacillati</taxon>
        <taxon>Actinomycetota</taxon>
        <taxon>Actinomycetes</taxon>
        <taxon>Micrococcales</taxon>
        <taxon>Micrococcaceae</taxon>
        <taxon>Arthrobacter</taxon>
    </lineage>
</organism>
<keyword evidence="7" id="KW-0503">Monooxygenase</keyword>
<dbReference type="CDD" id="cd04730">
    <property type="entry name" value="NPD_like"/>
    <property type="match status" value="1"/>
</dbReference>
<dbReference type="Gene3D" id="3.20.20.70">
    <property type="entry name" value="Aldolase class I"/>
    <property type="match status" value="1"/>
</dbReference>
<comment type="cofactor">
    <cofactor evidence="1">
        <name>FMN</name>
        <dbReference type="ChEBI" id="CHEBI:58210"/>
    </cofactor>
</comment>
<evidence type="ECO:0000256" key="8">
    <source>
        <dbReference type="ARBA" id="ARBA00031155"/>
    </source>
</evidence>
<name>A0ABQ5MZV1_9MICC</name>
<keyword evidence="3" id="KW-0216">Detoxification</keyword>
<evidence type="ECO:0000313" key="10">
    <source>
        <dbReference type="EMBL" id="GLB69473.1"/>
    </source>
</evidence>
<keyword evidence="4" id="KW-0285">Flavoprotein</keyword>
<dbReference type="EMBL" id="BRVS01000037">
    <property type="protein sequence ID" value="GLB69473.1"/>
    <property type="molecule type" value="Genomic_DNA"/>
</dbReference>
<evidence type="ECO:0000256" key="3">
    <source>
        <dbReference type="ARBA" id="ARBA00022575"/>
    </source>
</evidence>
<sequence>MWNVADLAIPLIGAPMAGGPSTPELAAAVGRAGGLGFLAGALKPPAKLDQEIARVRSLDRGPFGVNLFVPASGAGTPGKDDVEALEAYRRRLAEYLEQPVPEPDWQDTDQYAEKVDLLLRVRPAVVSFTFGLPDTGTVEALHAVDTAVVVMVTDEADAKAAAAVGADALVVQSTEAGGHRSTFSVAADPNDLTLAELLPRVREEVDLPLIAAGGIGKPSHVRTALELGASAVQVGTALLRSPESGAAPFYKDALHSLRGAGTVLTRAFSGRVARGVDNDFIQRFTGFAPAVYPQVNQVTRPVRAAAAAAQDAQLMSLWAGVGYREAEAEPAGDIVRKLAGEKAARA</sequence>
<dbReference type="Pfam" id="PF03060">
    <property type="entry name" value="NMO"/>
    <property type="match status" value="1"/>
</dbReference>
<dbReference type="PANTHER" id="PTHR42747">
    <property type="entry name" value="NITRONATE MONOOXYGENASE-RELATED"/>
    <property type="match status" value="1"/>
</dbReference>
<accession>A0ABQ5MZV1</accession>
<reference evidence="10 11" key="1">
    <citation type="journal article" date="2023" name="Int. J. Syst. Evol. Microbiol.">
        <title>Arthrobacter mangrovi sp. nov., an actinobacterium isolated from the rhizosphere of a mangrove.</title>
        <authorList>
            <person name="Hamada M."/>
            <person name="Saitou S."/>
            <person name="Enomoto N."/>
            <person name="Nanri K."/>
            <person name="Hidaka K."/>
            <person name="Miura T."/>
            <person name="Tamura T."/>
        </authorList>
    </citation>
    <scope>NUCLEOTIDE SEQUENCE [LARGE SCALE GENOMIC DNA]</scope>
    <source>
        <strain evidence="10 11">NBRC 112813</strain>
    </source>
</reference>
<keyword evidence="5" id="KW-0288">FMN</keyword>
<comment type="caution">
    <text evidence="10">The sequence shown here is derived from an EMBL/GenBank/DDBJ whole genome shotgun (WGS) entry which is preliminary data.</text>
</comment>
<dbReference type="PANTHER" id="PTHR42747:SF3">
    <property type="entry name" value="NITRONATE MONOOXYGENASE-RELATED"/>
    <property type="match status" value="1"/>
</dbReference>
<evidence type="ECO:0000256" key="9">
    <source>
        <dbReference type="ARBA" id="ARBA00049401"/>
    </source>
</evidence>
<evidence type="ECO:0000313" key="11">
    <source>
        <dbReference type="Proteomes" id="UP001209654"/>
    </source>
</evidence>
<dbReference type="RefSeq" id="WP_264797569.1">
    <property type="nucleotide sequence ID" value="NZ_BRVS01000037.1"/>
</dbReference>
<evidence type="ECO:0000256" key="2">
    <source>
        <dbReference type="ARBA" id="ARBA00009881"/>
    </source>
</evidence>
<gene>
    <name evidence="10" type="ORF">AHIS1636_39180</name>
</gene>
<dbReference type="Proteomes" id="UP001209654">
    <property type="component" value="Unassembled WGS sequence"/>
</dbReference>